<dbReference type="GO" id="GO:0003677">
    <property type="term" value="F:DNA binding"/>
    <property type="evidence" value="ECO:0007669"/>
    <property type="project" value="InterPro"/>
</dbReference>
<dbReference type="Pfam" id="PF04851">
    <property type="entry name" value="ResIII"/>
    <property type="match status" value="1"/>
</dbReference>
<name>A0A481Z6V9_9VIRU</name>
<dbReference type="SMART" id="SM00487">
    <property type="entry name" value="DEXDc"/>
    <property type="match status" value="1"/>
</dbReference>
<sequence>MSVRLKLSDLESKKQLQFRQDLVFTPKVRQRRGKRGWCHAPATKDPIIGFSIQENLIRMPMAYGKNNYPSLIIPNLSRISCPIKFTGKLYDSQISFVNDGMAALQKNGHIILALYTGAGKTVVSAYLATYDPGLTLVLCASTTLLPQWKSTFNAFTDAKVWIVGEQPPEAANVIICMDTRFDKLPIEYLMKIKMVIIDEADCFPTPTRFPSFLKLEPKYIIAATATPNRSDGMFVAMEAVCGKEKIVKISNKPFNVMRYETGINVKIVKNKQGTPDWAKLVRSLCENEDRNKLIIDIVTMNLEQNFKILILTWRADHVVFLEKTIASMKIKVDQMSGNKRSYRDSDVLIGTIGKLGRGFDEKASCSDFNGIRLDLLLLVGSMRSITLLEQVAGRVFRAQFPNIIHFCDANHISKAHWSAASPWYISRKGMISIGRSPLVVGAREPLSSKTLAQQQLAKYRQRNNLGTIKPKLVLNQNN</sequence>
<organism evidence="2">
    <name type="scientific">Pithovirus LCPAC202</name>
    <dbReference type="NCBI Taxonomy" id="2506592"/>
    <lineage>
        <taxon>Viruses</taxon>
        <taxon>Pithoviruses</taxon>
    </lineage>
</organism>
<evidence type="ECO:0000259" key="1">
    <source>
        <dbReference type="PROSITE" id="PS51192"/>
    </source>
</evidence>
<dbReference type="InterPro" id="IPR027417">
    <property type="entry name" value="P-loop_NTPase"/>
</dbReference>
<dbReference type="GO" id="GO:0004386">
    <property type="term" value="F:helicase activity"/>
    <property type="evidence" value="ECO:0007669"/>
    <property type="project" value="UniProtKB-KW"/>
</dbReference>
<keyword evidence="2" id="KW-0378">Hydrolase</keyword>
<keyword evidence="2" id="KW-0347">Helicase</keyword>
<dbReference type="SUPFAM" id="SSF52540">
    <property type="entry name" value="P-loop containing nucleoside triphosphate hydrolases"/>
    <property type="match status" value="1"/>
</dbReference>
<feature type="domain" description="Helicase ATP-binding" evidence="1">
    <location>
        <begin position="101"/>
        <end position="231"/>
    </location>
</feature>
<accession>A0A481Z6V9</accession>
<keyword evidence="2" id="KW-0067">ATP-binding</keyword>
<reference evidence="2" key="1">
    <citation type="journal article" date="2019" name="MBio">
        <title>Virus Genomes from Deep Sea Sediments Expand the Ocean Megavirome and Support Independent Origins of Viral Gigantism.</title>
        <authorList>
            <person name="Backstrom D."/>
            <person name="Yutin N."/>
            <person name="Jorgensen S.L."/>
            <person name="Dharamshi J."/>
            <person name="Homa F."/>
            <person name="Zaremba-Niedwiedzka K."/>
            <person name="Spang A."/>
            <person name="Wolf Y.I."/>
            <person name="Koonin E.V."/>
            <person name="Ettema T.J."/>
        </authorList>
    </citation>
    <scope>NUCLEOTIDE SEQUENCE</scope>
</reference>
<dbReference type="InterPro" id="IPR006935">
    <property type="entry name" value="Helicase/UvrB_N"/>
</dbReference>
<dbReference type="Gene3D" id="3.40.50.300">
    <property type="entry name" value="P-loop containing nucleotide triphosphate hydrolases"/>
    <property type="match status" value="2"/>
</dbReference>
<evidence type="ECO:0000313" key="2">
    <source>
        <dbReference type="EMBL" id="QBK91142.1"/>
    </source>
</evidence>
<gene>
    <name evidence="2" type="ORF">LCPAC202_01160</name>
</gene>
<dbReference type="GO" id="GO:0005524">
    <property type="term" value="F:ATP binding"/>
    <property type="evidence" value="ECO:0007669"/>
    <property type="project" value="InterPro"/>
</dbReference>
<dbReference type="InterPro" id="IPR014001">
    <property type="entry name" value="Helicase_ATP-bd"/>
</dbReference>
<dbReference type="GO" id="GO:0016787">
    <property type="term" value="F:hydrolase activity"/>
    <property type="evidence" value="ECO:0007669"/>
    <property type="project" value="InterPro"/>
</dbReference>
<protein>
    <submittedName>
        <fullName evidence="2">A18-like helicase</fullName>
    </submittedName>
</protein>
<keyword evidence="2" id="KW-0547">Nucleotide-binding</keyword>
<dbReference type="EMBL" id="MK500512">
    <property type="protein sequence ID" value="QBK91142.1"/>
    <property type="molecule type" value="Genomic_DNA"/>
</dbReference>
<proteinExistence type="predicted"/>
<dbReference type="PROSITE" id="PS51192">
    <property type="entry name" value="HELICASE_ATP_BIND_1"/>
    <property type="match status" value="1"/>
</dbReference>